<keyword evidence="2 10" id="KW-0436">Ligase</keyword>
<evidence type="ECO:0000256" key="7">
    <source>
        <dbReference type="ARBA" id="ARBA00022984"/>
    </source>
</evidence>
<evidence type="ECO:0000256" key="12">
    <source>
        <dbReference type="SAM" id="MobiDB-lite"/>
    </source>
</evidence>
<keyword evidence="7 10" id="KW-0573">Peptidoglycan synthesis</keyword>
<dbReference type="EC" id="6.3.2.10" evidence="10 11"/>
<dbReference type="Gene3D" id="3.90.190.20">
    <property type="entry name" value="Mur ligase, C-terminal domain"/>
    <property type="match status" value="1"/>
</dbReference>
<dbReference type="PANTHER" id="PTHR43024">
    <property type="entry name" value="UDP-N-ACETYLMURAMOYL-TRIPEPTIDE--D-ALANYL-D-ALANINE LIGASE"/>
    <property type="match status" value="1"/>
</dbReference>
<evidence type="ECO:0000256" key="3">
    <source>
        <dbReference type="ARBA" id="ARBA00022618"/>
    </source>
</evidence>
<dbReference type="Pfam" id="PF08245">
    <property type="entry name" value="Mur_ligase_M"/>
    <property type="match status" value="1"/>
</dbReference>
<dbReference type="InterPro" id="IPR035911">
    <property type="entry name" value="MurE/MurF_N"/>
</dbReference>
<dbReference type="Pfam" id="PF01225">
    <property type="entry name" value="Mur_ligase"/>
    <property type="match status" value="1"/>
</dbReference>
<keyword evidence="1 10" id="KW-0963">Cytoplasm</keyword>
<dbReference type="InterPro" id="IPR036565">
    <property type="entry name" value="Mur-like_cat_sf"/>
</dbReference>
<evidence type="ECO:0000256" key="5">
    <source>
        <dbReference type="ARBA" id="ARBA00022840"/>
    </source>
</evidence>
<protein>
    <recommendedName>
        <fullName evidence="10 11">UDP-N-acetylmuramoyl-tripeptide--D-alanyl-D-alanine ligase</fullName>
        <ecNumber evidence="10 11">6.3.2.10</ecNumber>
    </recommendedName>
    <alternativeName>
        <fullName evidence="10">D-alanyl-D-alanine-adding enzyme</fullName>
    </alternativeName>
</protein>
<dbReference type="PANTHER" id="PTHR43024:SF1">
    <property type="entry name" value="UDP-N-ACETYLMURAMOYL-TRIPEPTIDE--D-ALANYL-D-ALANINE LIGASE"/>
    <property type="match status" value="1"/>
</dbReference>
<dbReference type="GO" id="GO:0005524">
    <property type="term" value="F:ATP binding"/>
    <property type="evidence" value="ECO:0007669"/>
    <property type="project" value="UniProtKB-UniRule"/>
</dbReference>
<evidence type="ECO:0000256" key="9">
    <source>
        <dbReference type="ARBA" id="ARBA00023316"/>
    </source>
</evidence>
<keyword evidence="8 10" id="KW-0131">Cell cycle</keyword>
<evidence type="ECO:0000256" key="1">
    <source>
        <dbReference type="ARBA" id="ARBA00022490"/>
    </source>
</evidence>
<evidence type="ECO:0000256" key="11">
    <source>
        <dbReference type="RuleBase" id="RU004136"/>
    </source>
</evidence>
<dbReference type="SUPFAM" id="SSF63418">
    <property type="entry name" value="MurE/MurF N-terminal domain"/>
    <property type="match status" value="1"/>
</dbReference>
<dbReference type="OrthoDB" id="9800958at2"/>
<dbReference type="Gene3D" id="3.40.1390.10">
    <property type="entry name" value="MurE/MurF, N-terminal domain"/>
    <property type="match status" value="1"/>
</dbReference>
<dbReference type="Gene3D" id="3.40.1190.10">
    <property type="entry name" value="Mur-like, catalytic domain"/>
    <property type="match status" value="1"/>
</dbReference>
<keyword evidence="5 10" id="KW-0067">ATP-binding</keyword>
<dbReference type="GO" id="GO:0008360">
    <property type="term" value="P:regulation of cell shape"/>
    <property type="evidence" value="ECO:0007669"/>
    <property type="project" value="UniProtKB-KW"/>
</dbReference>
<dbReference type="InterPro" id="IPR004101">
    <property type="entry name" value="Mur_ligase_C"/>
</dbReference>
<comment type="pathway">
    <text evidence="10 11">Cell wall biogenesis; peptidoglycan biosynthesis.</text>
</comment>
<evidence type="ECO:0000259" key="15">
    <source>
        <dbReference type="Pfam" id="PF08245"/>
    </source>
</evidence>
<reference evidence="16 17" key="1">
    <citation type="submission" date="2019-03" db="EMBL/GenBank/DDBJ databases">
        <title>Three New Species of Nocardioides, Nocardioides euryhalodurans sp. nov., Nocardioides seonyuensis sp. nov. and Nocardioides eburneoflavus sp. nov. Iolated from Soil.</title>
        <authorList>
            <person name="Roh S.G."/>
            <person name="Lee C."/>
            <person name="Kim M.-K."/>
            <person name="Kim S.B."/>
        </authorList>
    </citation>
    <scope>NUCLEOTIDE SEQUENCE [LARGE SCALE GENOMIC DNA]</scope>
    <source>
        <strain evidence="16 17">MMS17-SY207-3</strain>
    </source>
</reference>
<dbReference type="GO" id="GO:0005737">
    <property type="term" value="C:cytoplasm"/>
    <property type="evidence" value="ECO:0007669"/>
    <property type="project" value="UniProtKB-SubCell"/>
</dbReference>
<gene>
    <name evidence="10" type="primary">murF</name>
    <name evidence="16" type="ORF">EXE58_00110</name>
</gene>
<keyword evidence="6 10" id="KW-0133">Cell shape</keyword>
<dbReference type="Pfam" id="PF02875">
    <property type="entry name" value="Mur_ligase_C"/>
    <property type="match status" value="1"/>
</dbReference>
<dbReference type="GO" id="GO:0051301">
    <property type="term" value="P:cell division"/>
    <property type="evidence" value="ECO:0007669"/>
    <property type="project" value="UniProtKB-KW"/>
</dbReference>
<evidence type="ECO:0000256" key="10">
    <source>
        <dbReference type="HAMAP-Rule" id="MF_02019"/>
    </source>
</evidence>
<dbReference type="NCBIfam" id="TIGR01143">
    <property type="entry name" value="murF"/>
    <property type="match status" value="1"/>
</dbReference>
<dbReference type="KEGG" id="nsn:EXE58_00110"/>
<evidence type="ECO:0000256" key="8">
    <source>
        <dbReference type="ARBA" id="ARBA00023306"/>
    </source>
</evidence>
<comment type="catalytic activity">
    <reaction evidence="10 11">
        <text>D-alanyl-D-alanine + UDP-N-acetyl-alpha-D-muramoyl-L-alanyl-gamma-D-glutamyl-meso-2,6-diaminopimelate + ATP = UDP-N-acetyl-alpha-D-muramoyl-L-alanyl-gamma-D-glutamyl-meso-2,6-diaminopimeloyl-D-alanyl-D-alanine + ADP + phosphate + H(+)</text>
        <dbReference type="Rhea" id="RHEA:28374"/>
        <dbReference type="ChEBI" id="CHEBI:15378"/>
        <dbReference type="ChEBI" id="CHEBI:30616"/>
        <dbReference type="ChEBI" id="CHEBI:43474"/>
        <dbReference type="ChEBI" id="CHEBI:57822"/>
        <dbReference type="ChEBI" id="CHEBI:61386"/>
        <dbReference type="ChEBI" id="CHEBI:83905"/>
        <dbReference type="ChEBI" id="CHEBI:456216"/>
        <dbReference type="EC" id="6.3.2.10"/>
    </reaction>
</comment>
<evidence type="ECO:0000259" key="13">
    <source>
        <dbReference type="Pfam" id="PF01225"/>
    </source>
</evidence>
<dbReference type="SUPFAM" id="SSF53244">
    <property type="entry name" value="MurD-like peptide ligases, peptide-binding domain"/>
    <property type="match status" value="1"/>
</dbReference>
<keyword evidence="17" id="KW-1185">Reference proteome</keyword>
<dbReference type="EMBL" id="CP038436">
    <property type="protein sequence ID" value="QBX54034.1"/>
    <property type="molecule type" value="Genomic_DNA"/>
</dbReference>
<feature type="domain" description="Mur ligase C-terminal" evidence="14">
    <location>
        <begin position="324"/>
        <end position="451"/>
    </location>
</feature>
<dbReference type="InterPro" id="IPR013221">
    <property type="entry name" value="Mur_ligase_cen"/>
</dbReference>
<name>A0A4P7IAK4_9ACTN</name>
<dbReference type="GO" id="GO:0071555">
    <property type="term" value="P:cell wall organization"/>
    <property type="evidence" value="ECO:0007669"/>
    <property type="project" value="UniProtKB-KW"/>
</dbReference>
<feature type="region of interest" description="Disordered" evidence="12">
    <location>
        <begin position="466"/>
        <end position="486"/>
    </location>
</feature>
<dbReference type="GO" id="GO:0008766">
    <property type="term" value="F:UDP-N-acetylmuramoylalanyl-D-glutamyl-2,6-diaminopimelate-D-alanyl-D-alanine ligase activity"/>
    <property type="evidence" value="ECO:0007669"/>
    <property type="project" value="RHEA"/>
</dbReference>
<evidence type="ECO:0000256" key="2">
    <source>
        <dbReference type="ARBA" id="ARBA00022598"/>
    </source>
</evidence>
<organism evidence="16 17">
    <name type="scientific">Nocardioides seonyuensis</name>
    <dbReference type="NCBI Taxonomy" id="2518371"/>
    <lineage>
        <taxon>Bacteria</taxon>
        <taxon>Bacillati</taxon>
        <taxon>Actinomycetota</taxon>
        <taxon>Actinomycetes</taxon>
        <taxon>Propionibacteriales</taxon>
        <taxon>Nocardioidaceae</taxon>
        <taxon>Nocardioides</taxon>
    </lineage>
</organism>
<dbReference type="GO" id="GO:0047480">
    <property type="term" value="F:UDP-N-acetylmuramoyl-tripeptide-D-alanyl-D-alanine ligase activity"/>
    <property type="evidence" value="ECO:0007669"/>
    <property type="project" value="UniProtKB-UniRule"/>
</dbReference>
<sequence length="486" mass="50186">MIAMTLAEIADVVGGAAHGEATVTGPAFVDTRAVEPGGLFVAVVGEHADGHDFAEAALGTGAAAVLGSRQTPGPTVVVTDVVEALGRLARHLIDRLPQVTVHALTGSQGKTGVKDFLAALLEAHGPTVATAGNFNNELGVPLTVLRATEETRHLVVEMGARGIGHVAYLCTVAPPDVAAVLNVGSAHVGEFGSVDAIARAKGEIVEALAPDGTAVLNALDPRVMAMADRTAARVVTWGPRPAAGSTPPTLAFDEVGSDDLGRHRMRLTWYGGGGVETASVNLCEIGQHQVHNASAAAAMALSAGLGLESIAASLGRARSRSRWRMEVRERADGLMVINDAYNANPESMRAALETLGAIGARTGRRTLAVLGEMYELGDEAGRGHRQVGHVAADVGVDVLVAVGAMTEETADAYLALDRGGEAVRTASRDEAVEWLRHNVSAADVVLVKASRGAALDILAEELLLAEQPPSEPIAHDQPDSEGTSNR</sequence>
<evidence type="ECO:0000256" key="4">
    <source>
        <dbReference type="ARBA" id="ARBA00022741"/>
    </source>
</evidence>
<keyword evidence="4 10" id="KW-0547">Nucleotide-binding</keyword>
<comment type="caution">
    <text evidence="10">Lacks conserved residue(s) required for the propagation of feature annotation.</text>
</comment>
<evidence type="ECO:0000313" key="17">
    <source>
        <dbReference type="Proteomes" id="UP000294853"/>
    </source>
</evidence>
<dbReference type="InterPro" id="IPR000713">
    <property type="entry name" value="Mur_ligase_N"/>
</dbReference>
<dbReference type="InterPro" id="IPR051046">
    <property type="entry name" value="MurCDEF_CellWall_CoF430Synth"/>
</dbReference>
<accession>A0A4P7IAK4</accession>
<comment type="subcellular location">
    <subcellularLocation>
        <location evidence="10 11">Cytoplasm</location>
    </subcellularLocation>
</comment>
<comment type="function">
    <text evidence="10 11">Involved in cell wall formation. Catalyzes the final step in the synthesis of UDP-N-acetylmuramoyl-pentapeptide, the precursor of murein.</text>
</comment>
<proteinExistence type="inferred from homology"/>
<dbReference type="InterPro" id="IPR005863">
    <property type="entry name" value="UDP-N-AcMur_synth"/>
</dbReference>
<dbReference type="SUPFAM" id="SSF53623">
    <property type="entry name" value="MurD-like peptide ligases, catalytic domain"/>
    <property type="match status" value="1"/>
</dbReference>
<dbReference type="AlphaFoldDB" id="A0A4P7IAK4"/>
<dbReference type="InterPro" id="IPR036615">
    <property type="entry name" value="Mur_ligase_C_dom_sf"/>
</dbReference>
<dbReference type="Proteomes" id="UP000294853">
    <property type="component" value="Chromosome"/>
</dbReference>
<keyword evidence="9 10" id="KW-0961">Cell wall biogenesis/degradation</keyword>
<feature type="domain" description="Mur ligase N-terminal catalytic" evidence="13">
    <location>
        <begin position="30"/>
        <end position="71"/>
    </location>
</feature>
<feature type="domain" description="Mur ligase central" evidence="15">
    <location>
        <begin position="105"/>
        <end position="300"/>
    </location>
</feature>
<evidence type="ECO:0000259" key="14">
    <source>
        <dbReference type="Pfam" id="PF02875"/>
    </source>
</evidence>
<dbReference type="HAMAP" id="MF_02019">
    <property type="entry name" value="MurF"/>
    <property type="match status" value="1"/>
</dbReference>
<comment type="similarity">
    <text evidence="10">Belongs to the MurCDEF family. MurF subfamily.</text>
</comment>
<dbReference type="UniPathway" id="UPA00219"/>
<dbReference type="GO" id="GO:0009252">
    <property type="term" value="P:peptidoglycan biosynthetic process"/>
    <property type="evidence" value="ECO:0007669"/>
    <property type="project" value="UniProtKB-UniRule"/>
</dbReference>
<keyword evidence="3 10" id="KW-0132">Cell division</keyword>
<evidence type="ECO:0000313" key="16">
    <source>
        <dbReference type="EMBL" id="QBX54034.1"/>
    </source>
</evidence>
<evidence type="ECO:0000256" key="6">
    <source>
        <dbReference type="ARBA" id="ARBA00022960"/>
    </source>
</evidence>